<evidence type="ECO:0000256" key="1">
    <source>
        <dbReference type="SAM" id="MobiDB-lite"/>
    </source>
</evidence>
<evidence type="ECO:0008006" key="4">
    <source>
        <dbReference type="Google" id="ProtNLM"/>
    </source>
</evidence>
<dbReference type="Proteomes" id="UP001610446">
    <property type="component" value="Unassembled WGS sequence"/>
</dbReference>
<gene>
    <name evidence="2" type="ORF">BJY01DRAFT_217129</name>
</gene>
<proteinExistence type="predicted"/>
<dbReference type="PANTHER" id="PTHR37540:SF5">
    <property type="entry name" value="TRANSCRIPTION FACTOR DOMAIN-CONTAINING PROTEIN"/>
    <property type="match status" value="1"/>
</dbReference>
<dbReference type="PANTHER" id="PTHR37540">
    <property type="entry name" value="TRANSCRIPTION FACTOR (ACR-2), PUTATIVE-RELATED-RELATED"/>
    <property type="match status" value="1"/>
</dbReference>
<organism evidence="2 3">
    <name type="scientific">Aspergillus pseudoustus</name>
    <dbReference type="NCBI Taxonomy" id="1810923"/>
    <lineage>
        <taxon>Eukaryota</taxon>
        <taxon>Fungi</taxon>
        <taxon>Dikarya</taxon>
        <taxon>Ascomycota</taxon>
        <taxon>Pezizomycotina</taxon>
        <taxon>Eurotiomycetes</taxon>
        <taxon>Eurotiomycetidae</taxon>
        <taxon>Eurotiales</taxon>
        <taxon>Aspergillaceae</taxon>
        <taxon>Aspergillus</taxon>
        <taxon>Aspergillus subgen. Nidulantes</taxon>
    </lineage>
</organism>
<evidence type="ECO:0000313" key="2">
    <source>
        <dbReference type="EMBL" id="KAL2841722.1"/>
    </source>
</evidence>
<accession>A0ABR4JRM4</accession>
<name>A0ABR4JRM4_9EURO</name>
<evidence type="ECO:0000313" key="3">
    <source>
        <dbReference type="Proteomes" id="UP001610446"/>
    </source>
</evidence>
<keyword evidence="3" id="KW-1185">Reference proteome</keyword>
<feature type="region of interest" description="Disordered" evidence="1">
    <location>
        <begin position="77"/>
        <end position="102"/>
    </location>
</feature>
<reference evidence="2 3" key="1">
    <citation type="submission" date="2024-07" db="EMBL/GenBank/DDBJ databases">
        <title>Section-level genome sequencing and comparative genomics of Aspergillus sections Usti and Cavernicolus.</title>
        <authorList>
            <consortium name="Lawrence Berkeley National Laboratory"/>
            <person name="Nybo J.L."/>
            <person name="Vesth T.C."/>
            <person name="Theobald S."/>
            <person name="Frisvad J.C."/>
            <person name="Larsen T.O."/>
            <person name="Kjaerboelling I."/>
            <person name="Rothschild-Mancinelli K."/>
            <person name="Lyhne E.K."/>
            <person name="Kogle M.E."/>
            <person name="Barry K."/>
            <person name="Clum A."/>
            <person name="Na H."/>
            <person name="Ledsgaard L."/>
            <person name="Lin J."/>
            <person name="Lipzen A."/>
            <person name="Kuo A."/>
            <person name="Riley R."/>
            <person name="Mondo S."/>
            <person name="Labutti K."/>
            <person name="Haridas S."/>
            <person name="Pangalinan J."/>
            <person name="Salamov A.A."/>
            <person name="Simmons B.A."/>
            <person name="Magnuson J.K."/>
            <person name="Chen J."/>
            <person name="Drula E."/>
            <person name="Henrissat B."/>
            <person name="Wiebenga A."/>
            <person name="Lubbers R.J."/>
            <person name="Gomes A.C."/>
            <person name="Makela M.R."/>
            <person name="Stajich J."/>
            <person name="Grigoriev I.V."/>
            <person name="Mortensen U.H."/>
            <person name="De Vries R.P."/>
            <person name="Baker S.E."/>
            <person name="Andersen M.R."/>
        </authorList>
    </citation>
    <scope>NUCLEOTIDE SEQUENCE [LARGE SCALE GENOMIC DNA]</scope>
    <source>
        <strain evidence="2 3">CBS 123904</strain>
    </source>
</reference>
<protein>
    <recommendedName>
        <fullName evidence="4">Fungal-specific transcription factor domain-containing protein</fullName>
    </recommendedName>
</protein>
<feature type="compositionally biased region" description="Basic and acidic residues" evidence="1">
    <location>
        <begin position="88"/>
        <end position="102"/>
    </location>
</feature>
<sequence length="535" mass="59962">MAAPSSSEFGFAFVAENGLERPNKATDRRLIRSRCMRGKNRKIGVIHPLLQRQPFPVCHGGSATVGGRGDAAAVVLPRHSSRNNRRGKVVEEDQDGGRNDQETEDKLAVAEVASNSLTLHLSPSGLKAVHLAFEMPVRYKAQVFDFLRLVHAVTSAVTRFVDYDISQAQCGQWVTSDPAFLQCCVFMSFAITDVTQQRSVSPATLYHLQKTIEILKLSLSNPDRSVALRDTTIGVVITLTLVSCMINDRVSARAHLNGLRQMIKLRGELHIPARPAIVEGPLLASHSYGMVQTPELPQACCLVDLVYALSTGDRGSQLTTYPETFLPCFYDIGLPAVPTDCVDPSVFAPAADPRIQAVFRDMQYYASTVNSVDAMKYRRPADEYHKVHSSLQYRLLALQGQFEIYDERDGGVSECLRLALLAVLVTMFQFPGMRIGFSYLTDRYRQCCQKMRVGNHAPSRDLMRWLLITGANTVFDLRSTNEQWMLERWRDDVDPLDWDGTKAKLKEICWIDALPDQIGRDVLNRFNKYRLFAPA</sequence>
<comment type="caution">
    <text evidence="2">The sequence shown here is derived from an EMBL/GenBank/DDBJ whole genome shotgun (WGS) entry which is preliminary data.</text>
</comment>
<dbReference type="EMBL" id="JBFXLU010000106">
    <property type="protein sequence ID" value="KAL2841722.1"/>
    <property type="molecule type" value="Genomic_DNA"/>
</dbReference>